<name>A0A7Y8C161_9PSED</name>
<organism evidence="1 2">
    <name type="scientific">Pseudomonas gingeri</name>
    <dbReference type="NCBI Taxonomy" id="117681"/>
    <lineage>
        <taxon>Bacteria</taxon>
        <taxon>Pseudomonadati</taxon>
        <taxon>Pseudomonadota</taxon>
        <taxon>Gammaproteobacteria</taxon>
        <taxon>Pseudomonadales</taxon>
        <taxon>Pseudomonadaceae</taxon>
        <taxon>Pseudomonas</taxon>
    </lineage>
</organism>
<dbReference type="AlphaFoldDB" id="A0A7Y8C161"/>
<sequence length="276" mass="31876">MFNHNQFKNREFGHSVWSECPPDHNDQRPFWFWDGESEQPELTTHQNRLNGSRSGWWRIQHSPRLPDAPLMLSPDTRWIYRHEVNAAVLKQALSKAVQQLSEVPINTAGYLWIGTQVLLVRTSALYSPFTQALSDFLNIGVEQKTQLAFELDSALRSEKLATHSQPFQIYGLPNGANELRGLLEIKIEQIWPDATTRPAQNTYFKDLSYSINEWLERHDYSTRPLPVRIAALRMRSPTHPERPDLMQPAFPNPVVLTIDHEAPSFLLLPVSSRNFQ</sequence>
<evidence type="ECO:0000313" key="2">
    <source>
        <dbReference type="Proteomes" id="UP000539985"/>
    </source>
</evidence>
<gene>
    <name evidence="1" type="ORF">HX882_03185</name>
</gene>
<protein>
    <submittedName>
        <fullName evidence="1">Uncharacterized protein</fullName>
    </submittedName>
</protein>
<dbReference type="RefSeq" id="WP_177099996.1">
    <property type="nucleotide sequence ID" value="NZ_JACAQB010000003.1"/>
</dbReference>
<evidence type="ECO:0000313" key="1">
    <source>
        <dbReference type="EMBL" id="NWB94892.1"/>
    </source>
</evidence>
<proteinExistence type="predicted"/>
<dbReference type="Proteomes" id="UP000539985">
    <property type="component" value="Unassembled WGS sequence"/>
</dbReference>
<reference evidence="1 2" key="1">
    <citation type="submission" date="2020-04" db="EMBL/GenBank/DDBJ databases">
        <title>Molecular characterization of pseudomonads from Agaricus bisporus reveal novel blotch 2 pathogens in Western Europe.</title>
        <authorList>
            <person name="Taparia T."/>
            <person name="Krijger M."/>
            <person name="Haynes E."/>
            <person name="Elpinstone J.G."/>
            <person name="Noble R."/>
            <person name="Van Der Wolf J."/>
        </authorList>
    </citation>
    <scope>NUCLEOTIDE SEQUENCE [LARGE SCALE GENOMIC DNA]</scope>
    <source>
        <strain evidence="1 2">H7001</strain>
    </source>
</reference>
<comment type="caution">
    <text evidence="1">The sequence shown here is derived from an EMBL/GenBank/DDBJ whole genome shotgun (WGS) entry which is preliminary data.</text>
</comment>
<dbReference type="EMBL" id="JACAQB010000003">
    <property type="protein sequence ID" value="NWB94892.1"/>
    <property type="molecule type" value="Genomic_DNA"/>
</dbReference>
<accession>A0A7Y8C161</accession>